<dbReference type="SUPFAM" id="SSF52440">
    <property type="entry name" value="PreATP-grasp domain"/>
    <property type="match status" value="1"/>
</dbReference>
<evidence type="ECO:0000256" key="9">
    <source>
        <dbReference type="ARBA" id="ARBA00038345"/>
    </source>
</evidence>
<dbReference type="Proteomes" id="UP000069771">
    <property type="component" value="Chromosome"/>
</dbReference>
<dbReference type="InterPro" id="IPR020559">
    <property type="entry name" value="PRibGlycinamide_synth_CS"/>
</dbReference>
<dbReference type="PROSITE" id="PS50975">
    <property type="entry name" value="ATP_GRASP"/>
    <property type="match status" value="1"/>
</dbReference>
<organism evidence="16 17">
    <name type="scientific">Faecalibaculum rodentium</name>
    <dbReference type="NCBI Taxonomy" id="1702221"/>
    <lineage>
        <taxon>Bacteria</taxon>
        <taxon>Bacillati</taxon>
        <taxon>Bacillota</taxon>
        <taxon>Erysipelotrichia</taxon>
        <taxon>Erysipelotrichales</taxon>
        <taxon>Erysipelotrichaceae</taxon>
        <taxon>Faecalibaculum</taxon>
    </lineage>
</organism>
<name>A0A140DRC5_9FIRM</name>
<evidence type="ECO:0000256" key="12">
    <source>
        <dbReference type="HAMAP-Rule" id="MF_00138"/>
    </source>
</evidence>
<dbReference type="EC" id="6.3.4.13" evidence="4 12"/>
<proteinExistence type="inferred from homology"/>
<dbReference type="GO" id="GO:0005524">
    <property type="term" value="F:ATP binding"/>
    <property type="evidence" value="ECO:0007669"/>
    <property type="project" value="UniProtKB-UniRule"/>
</dbReference>
<protein>
    <recommendedName>
        <fullName evidence="4 12">Phosphoribosylamine--glycine ligase</fullName>
        <ecNumber evidence="4 12">6.3.4.13</ecNumber>
    </recommendedName>
    <alternativeName>
        <fullName evidence="12">GARS</fullName>
    </alternativeName>
    <alternativeName>
        <fullName evidence="10 12">Glycinamide ribonucleotide synthetase</fullName>
    </alternativeName>
    <alternativeName>
        <fullName evidence="11 12">Phosphoribosylglycinamide synthetase</fullName>
    </alternativeName>
</protein>
<dbReference type="PANTHER" id="PTHR43472">
    <property type="entry name" value="PHOSPHORIBOSYLAMINE--GLYCINE LIGASE"/>
    <property type="match status" value="1"/>
</dbReference>
<evidence type="ECO:0000256" key="14">
    <source>
        <dbReference type="SAM" id="MobiDB-lite"/>
    </source>
</evidence>
<keyword evidence="8 13" id="KW-0067">ATP-binding</keyword>
<dbReference type="SMART" id="SM01210">
    <property type="entry name" value="GARS_C"/>
    <property type="match status" value="1"/>
</dbReference>
<dbReference type="PATRIC" id="fig|1702221.3.peg.65"/>
<evidence type="ECO:0000256" key="13">
    <source>
        <dbReference type="PROSITE-ProRule" id="PRU00409"/>
    </source>
</evidence>
<dbReference type="GO" id="GO:0009113">
    <property type="term" value="P:purine nucleobase biosynthetic process"/>
    <property type="evidence" value="ECO:0007669"/>
    <property type="project" value="InterPro"/>
</dbReference>
<dbReference type="GO" id="GO:0004637">
    <property type="term" value="F:phosphoribosylamine-glycine ligase activity"/>
    <property type="evidence" value="ECO:0007669"/>
    <property type="project" value="UniProtKB-UniRule"/>
</dbReference>
<dbReference type="PROSITE" id="PS00184">
    <property type="entry name" value="GARS"/>
    <property type="match status" value="1"/>
</dbReference>
<keyword evidence="17" id="KW-1185">Reference proteome</keyword>
<comment type="catalytic activity">
    <reaction evidence="12">
        <text>5-phospho-beta-D-ribosylamine + glycine + ATP = N(1)-(5-phospho-beta-D-ribosyl)glycinamide + ADP + phosphate + H(+)</text>
        <dbReference type="Rhea" id="RHEA:17453"/>
        <dbReference type="ChEBI" id="CHEBI:15378"/>
        <dbReference type="ChEBI" id="CHEBI:30616"/>
        <dbReference type="ChEBI" id="CHEBI:43474"/>
        <dbReference type="ChEBI" id="CHEBI:57305"/>
        <dbReference type="ChEBI" id="CHEBI:58681"/>
        <dbReference type="ChEBI" id="CHEBI:143788"/>
        <dbReference type="ChEBI" id="CHEBI:456216"/>
        <dbReference type="EC" id="6.3.4.13"/>
    </reaction>
</comment>
<dbReference type="KEGG" id="fro:AALO17_00680"/>
<evidence type="ECO:0000256" key="3">
    <source>
        <dbReference type="ARBA" id="ARBA00005174"/>
    </source>
</evidence>
<dbReference type="InterPro" id="IPR020562">
    <property type="entry name" value="PRibGlycinamide_synth_N"/>
</dbReference>
<evidence type="ECO:0000256" key="7">
    <source>
        <dbReference type="ARBA" id="ARBA00022755"/>
    </source>
</evidence>
<dbReference type="SUPFAM" id="SSF56059">
    <property type="entry name" value="Glutathione synthetase ATP-binding domain-like"/>
    <property type="match status" value="1"/>
</dbReference>
<evidence type="ECO:0000259" key="15">
    <source>
        <dbReference type="PROSITE" id="PS50975"/>
    </source>
</evidence>
<dbReference type="GO" id="GO:0046872">
    <property type="term" value="F:metal ion binding"/>
    <property type="evidence" value="ECO:0007669"/>
    <property type="project" value="InterPro"/>
</dbReference>
<evidence type="ECO:0000256" key="5">
    <source>
        <dbReference type="ARBA" id="ARBA00022598"/>
    </source>
</evidence>
<dbReference type="PANTHER" id="PTHR43472:SF1">
    <property type="entry name" value="PHOSPHORIBOSYLAMINE--GLYCINE LIGASE, CHLOROPLASTIC"/>
    <property type="match status" value="1"/>
</dbReference>
<dbReference type="SMART" id="SM01209">
    <property type="entry name" value="GARS_A"/>
    <property type="match status" value="1"/>
</dbReference>
<dbReference type="InterPro" id="IPR000115">
    <property type="entry name" value="PRibGlycinamide_synth"/>
</dbReference>
<dbReference type="Gene3D" id="3.30.470.20">
    <property type="entry name" value="ATP-grasp fold, B domain"/>
    <property type="match status" value="1"/>
</dbReference>
<dbReference type="GO" id="GO:0006189">
    <property type="term" value="P:'de novo' IMP biosynthetic process"/>
    <property type="evidence" value="ECO:0007669"/>
    <property type="project" value="UniProtKB-UniRule"/>
</dbReference>
<gene>
    <name evidence="12" type="primary">purD</name>
    <name evidence="16" type="ORF">AALO17_00680</name>
</gene>
<dbReference type="InterPro" id="IPR016185">
    <property type="entry name" value="PreATP-grasp_dom_sf"/>
</dbReference>
<comment type="similarity">
    <text evidence="9 12">Belongs to the GARS family.</text>
</comment>
<evidence type="ECO:0000256" key="8">
    <source>
        <dbReference type="ARBA" id="ARBA00022840"/>
    </source>
</evidence>
<reference evidence="16 17" key="1">
    <citation type="journal article" date="2016" name="Gut Pathog.">
        <title>Whole genome sequencing of "Faecalibaculum rodentium" ALO17, isolated from C57BL/6J laboratory mouse feces.</title>
        <authorList>
            <person name="Lim S."/>
            <person name="Chang D.H."/>
            <person name="Ahn S."/>
            <person name="Kim B.C."/>
        </authorList>
    </citation>
    <scope>NUCLEOTIDE SEQUENCE [LARGE SCALE GENOMIC DNA]</scope>
    <source>
        <strain evidence="16 17">Alo17</strain>
    </source>
</reference>
<dbReference type="HAMAP" id="MF_00138">
    <property type="entry name" value="GARS"/>
    <property type="match status" value="1"/>
</dbReference>
<accession>A0A140DRC5</accession>
<evidence type="ECO:0000256" key="6">
    <source>
        <dbReference type="ARBA" id="ARBA00022741"/>
    </source>
</evidence>
<keyword evidence="7 12" id="KW-0658">Purine biosynthesis</keyword>
<dbReference type="InterPro" id="IPR011761">
    <property type="entry name" value="ATP-grasp"/>
</dbReference>
<dbReference type="InterPro" id="IPR020560">
    <property type="entry name" value="PRibGlycinamide_synth_C-dom"/>
</dbReference>
<dbReference type="InterPro" id="IPR013815">
    <property type="entry name" value="ATP_grasp_subdomain_1"/>
</dbReference>
<dbReference type="Pfam" id="PF01071">
    <property type="entry name" value="GARS_A"/>
    <property type="match status" value="1"/>
</dbReference>
<dbReference type="UniPathway" id="UPA00074">
    <property type="reaction ID" value="UER00125"/>
</dbReference>
<evidence type="ECO:0000256" key="1">
    <source>
        <dbReference type="ARBA" id="ARBA00001936"/>
    </source>
</evidence>
<evidence type="ECO:0000256" key="11">
    <source>
        <dbReference type="ARBA" id="ARBA00042864"/>
    </source>
</evidence>
<comment type="pathway">
    <text evidence="3 12">Purine metabolism; IMP biosynthesis via de novo pathway; N(1)-(5-phospho-D-ribosyl)glycinamide from 5-phospho-alpha-D-ribose 1-diphosphate: step 2/2.</text>
</comment>
<sequence>MRKGPVGKVTNHVTMNHIGRKEADMKILVIGRGGREHALAAALAASEQCTQLFCAPGNPGMARLGTIVPVGDSDVEAMTAFAVQEGIGLAVIGPESALAAGMADALTEAGIRVFGPTQAAAQVESSKDFAKRIMEKYHIPTAAYRTFDTVEAARAWVKEQGAPIVIKEDGLKAGKGVTVAMDLDTALEALDAAFAQEGGRVVIEEYLEGFEYSLIALVHEGLVVPLETAQDHKRVGDGDTGPNTGGMGSYSPVRRITPEILEETMKTVMEPMAQALVQEGVPFTGFLYGGLMLTKDGIKVIEFNARFGDPEAEVILPRLKSDFVDAILSVMDGQPVQLQWTPKTCHGVVLASEGYPAGSTKGALIEIGDTDASIFHMGTRSTDQGLKTDGGRVLMVVTLEDTLEQAFEHTYREAEKIGCDKLFYRTDIGRKDMA</sequence>
<feature type="domain" description="ATP-grasp" evidence="15">
    <location>
        <begin position="131"/>
        <end position="332"/>
    </location>
</feature>
<comment type="cofactor">
    <cofactor evidence="1">
        <name>Mn(2+)</name>
        <dbReference type="ChEBI" id="CHEBI:29035"/>
    </cofactor>
</comment>
<dbReference type="Gene3D" id="3.30.1490.20">
    <property type="entry name" value="ATP-grasp fold, A domain"/>
    <property type="match status" value="1"/>
</dbReference>
<feature type="region of interest" description="Disordered" evidence="14">
    <location>
        <begin position="233"/>
        <end position="252"/>
    </location>
</feature>
<dbReference type="Pfam" id="PF02843">
    <property type="entry name" value="GARS_C"/>
    <property type="match status" value="1"/>
</dbReference>
<comment type="cofactor">
    <cofactor evidence="2">
        <name>Mg(2+)</name>
        <dbReference type="ChEBI" id="CHEBI:18420"/>
    </cofactor>
</comment>
<dbReference type="NCBIfam" id="TIGR00877">
    <property type="entry name" value="purD"/>
    <property type="match status" value="1"/>
</dbReference>
<dbReference type="InterPro" id="IPR011054">
    <property type="entry name" value="Rudment_hybrid_motif"/>
</dbReference>
<dbReference type="Pfam" id="PF02844">
    <property type="entry name" value="GARS_N"/>
    <property type="match status" value="1"/>
</dbReference>
<dbReference type="STRING" id="1702221.AALO17_00680"/>
<evidence type="ECO:0000256" key="2">
    <source>
        <dbReference type="ARBA" id="ARBA00001946"/>
    </source>
</evidence>
<evidence type="ECO:0000256" key="4">
    <source>
        <dbReference type="ARBA" id="ARBA00013255"/>
    </source>
</evidence>
<keyword evidence="5 12" id="KW-0436">Ligase</keyword>
<evidence type="ECO:0000256" key="10">
    <source>
        <dbReference type="ARBA" id="ARBA00042242"/>
    </source>
</evidence>
<dbReference type="EMBL" id="CP011391">
    <property type="protein sequence ID" value="AMK53202.1"/>
    <property type="molecule type" value="Genomic_DNA"/>
</dbReference>
<dbReference type="Gene3D" id="3.90.600.10">
    <property type="entry name" value="Phosphoribosylglycinamide synthetase, C-terminal domain"/>
    <property type="match status" value="1"/>
</dbReference>
<dbReference type="AlphaFoldDB" id="A0A140DRC5"/>
<dbReference type="SUPFAM" id="SSF51246">
    <property type="entry name" value="Rudiment single hybrid motif"/>
    <property type="match status" value="1"/>
</dbReference>
<dbReference type="InterPro" id="IPR020561">
    <property type="entry name" value="PRibGlycinamid_synth_ATP-grasp"/>
</dbReference>
<evidence type="ECO:0000313" key="16">
    <source>
        <dbReference type="EMBL" id="AMK53202.1"/>
    </source>
</evidence>
<dbReference type="InterPro" id="IPR037123">
    <property type="entry name" value="PRibGlycinamide_synth_C_sf"/>
</dbReference>
<evidence type="ECO:0000313" key="17">
    <source>
        <dbReference type="Proteomes" id="UP000069771"/>
    </source>
</evidence>
<dbReference type="Gene3D" id="3.40.50.20">
    <property type="match status" value="1"/>
</dbReference>
<keyword evidence="6 13" id="KW-0547">Nucleotide-binding</keyword>